<dbReference type="InterPro" id="IPR050630">
    <property type="entry name" value="WD_repeat_EMAP"/>
</dbReference>
<dbReference type="Pfam" id="PF23409">
    <property type="entry name" value="Beta-prop_EML"/>
    <property type="match status" value="1"/>
</dbReference>
<accession>A0AAV8Y7N6</accession>
<evidence type="ECO:0000259" key="5">
    <source>
        <dbReference type="PROSITE" id="PS50309"/>
    </source>
</evidence>
<dbReference type="InterPro" id="IPR036572">
    <property type="entry name" value="Doublecortin_dom_sf"/>
</dbReference>
<dbReference type="PROSITE" id="PS50294">
    <property type="entry name" value="WD_REPEATS_REGION"/>
    <property type="match status" value="1"/>
</dbReference>
<dbReference type="Gene3D" id="2.130.10.10">
    <property type="entry name" value="YVTN repeat-like/Quinoprotein amine dehydrogenase"/>
    <property type="match status" value="2"/>
</dbReference>
<evidence type="ECO:0000256" key="2">
    <source>
        <dbReference type="ARBA" id="ARBA00022737"/>
    </source>
</evidence>
<dbReference type="EMBL" id="JANEYF010002409">
    <property type="protein sequence ID" value="KAJ8946952.1"/>
    <property type="molecule type" value="Genomic_DNA"/>
</dbReference>
<keyword evidence="2" id="KW-0677">Repeat</keyword>
<evidence type="ECO:0000313" key="7">
    <source>
        <dbReference type="Proteomes" id="UP001162156"/>
    </source>
</evidence>
<dbReference type="InterPro" id="IPR055439">
    <property type="entry name" value="Beta-prop_EML_1st"/>
</dbReference>
<dbReference type="AlphaFoldDB" id="A0AAV8Y7N6"/>
<reference evidence="6" key="1">
    <citation type="journal article" date="2023" name="Insect Mol. Biol.">
        <title>Genome sequencing provides insights into the evolution of gene families encoding plant cell wall-degrading enzymes in longhorned beetles.</title>
        <authorList>
            <person name="Shin N.R."/>
            <person name="Okamura Y."/>
            <person name="Kirsch R."/>
            <person name="Pauchet Y."/>
        </authorList>
    </citation>
    <scope>NUCLEOTIDE SEQUENCE</scope>
    <source>
        <strain evidence="6">RBIC_L_NR</strain>
    </source>
</reference>
<comment type="caution">
    <text evidence="6">The sequence shown here is derived from an EMBL/GenBank/DDBJ whole genome shotgun (WGS) entry which is preliminary data.</text>
</comment>
<evidence type="ECO:0000256" key="3">
    <source>
        <dbReference type="PROSITE-ProRule" id="PRU00221"/>
    </source>
</evidence>
<dbReference type="SUPFAM" id="SSF89837">
    <property type="entry name" value="Doublecortin (DC)"/>
    <property type="match status" value="1"/>
</dbReference>
<name>A0AAV8Y7N6_9CUCU</name>
<dbReference type="InterPro" id="IPR001680">
    <property type="entry name" value="WD40_rpt"/>
</dbReference>
<dbReference type="SUPFAM" id="SSF50998">
    <property type="entry name" value="Quinoprotein alcohol dehydrogenase-like"/>
    <property type="match status" value="1"/>
</dbReference>
<dbReference type="PROSITE" id="PS50309">
    <property type="entry name" value="DC"/>
    <property type="match status" value="1"/>
</dbReference>
<dbReference type="GO" id="GO:0000226">
    <property type="term" value="P:microtubule cytoskeleton organization"/>
    <property type="evidence" value="ECO:0007669"/>
    <property type="project" value="TreeGrafter"/>
</dbReference>
<feature type="domain" description="Doublecortin" evidence="5">
    <location>
        <begin position="51"/>
        <end position="112"/>
    </location>
</feature>
<dbReference type="PANTHER" id="PTHR13720:SF55">
    <property type="entry name" value="ECHINODERM MICROTUBULE-ASSOCIATED PROTEIN-LIKE CG42247"/>
    <property type="match status" value="1"/>
</dbReference>
<dbReference type="InterPro" id="IPR055442">
    <property type="entry name" value="Beta-prop_EML-like_2nd"/>
</dbReference>
<keyword evidence="1 3" id="KW-0853">WD repeat</keyword>
<dbReference type="PROSITE" id="PS50082">
    <property type="entry name" value="WD_REPEATS_2"/>
    <property type="match status" value="1"/>
</dbReference>
<protein>
    <recommendedName>
        <fullName evidence="5">Doublecortin domain-containing protein</fullName>
    </recommendedName>
</protein>
<dbReference type="InterPro" id="IPR003533">
    <property type="entry name" value="Doublecortin_dom"/>
</dbReference>
<dbReference type="Pfam" id="PF23414">
    <property type="entry name" value="Beta-prop_EML_2"/>
    <property type="match status" value="1"/>
</dbReference>
<evidence type="ECO:0000256" key="1">
    <source>
        <dbReference type="ARBA" id="ARBA00022574"/>
    </source>
</evidence>
<feature type="repeat" description="WD" evidence="3">
    <location>
        <begin position="452"/>
        <end position="483"/>
    </location>
</feature>
<proteinExistence type="predicted"/>
<evidence type="ECO:0000313" key="6">
    <source>
        <dbReference type="EMBL" id="KAJ8946952.1"/>
    </source>
</evidence>
<keyword evidence="7" id="KW-1185">Reference proteome</keyword>
<dbReference type="FunFam" id="3.10.20.230:FF:000009">
    <property type="entry name" value="Echinoderm microtubule-associated protein-like CG42247"/>
    <property type="match status" value="1"/>
</dbReference>
<dbReference type="InterPro" id="IPR011047">
    <property type="entry name" value="Quinoprotein_ADH-like_sf"/>
</dbReference>
<dbReference type="SMART" id="SM00320">
    <property type="entry name" value="WD40"/>
    <property type="match status" value="6"/>
</dbReference>
<dbReference type="Gene3D" id="3.10.20.230">
    <property type="entry name" value="Doublecortin domain"/>
    <property type="match status" value="1"/>
</dbReference>
<gene>
    <name evidence="6" type="ORF">NQ314_008753</name>
</gene>
<dbReference type="GO" id="GO:0008017">
    <property type="term" value="F:microtubule binding"/>
    <property type="evidence" value="ECO:0007669"/>
    <property type="project" value="TreeGrafter"/>
</dbReference>
<organism evidence="6 7">
    <name type="scientific">Rhamnusium bicolor</name>
    <dbReference type="NCBI Taxonomy" id="1586634"/>
    <lineage>
        <taxon>Eukaryota</taxon>
        <taxon>Metazoa</taxon>
        <taxon>Ecdysozoa</taxon>
        <taxon>Arthropoda</taxon>
        <taxon>Hexapoda</taxon>
        <taxon>Insecta</taxon>
        <taxon>Pterygota</taxon>
        <taxon>Neoptera</taxon>
        <taxon>Endopterygota</taxon>
        <taxon>Coleoptera</taxon>
        <taxon>Polyphaga</taxon>
        <taxon>Cucujiformia</taxon>
        <taxon>Chrysomeloidea</taxon>
        <taxon>Cerambycidae</taxon>
        <taxon>Lepturinae</taxon>
        <taxon>Rhagiini</taxon>
        <taxon>Rhamnusium</taxon>
    </lineage>
</organism>
<sequence length="652" mass="72902">MQAASYGKKNGIWYAAPGGQGWSKATSRKASIADTDAPPPGGGTIKPSSGRVIRIINNMDHTVQCRVLLNLRTSQPFEEVLEDLGQVLKMNGAKRMYTVSGQEVRSFSQLRNERARSRAPQTAIVEDISKQRRARSKSRPRALYAPESEIVRTNAAVAVMYDRDEETQRHYIGHTEDIQCMDLHPSREMVASGQRAGRNRKTQAHIRIWSTETLQTLYVFGMGEFEVGVAAVAFSHLNGGSYVLAVDAGRESILSVWQWQWGHLLGKVATLQEELTGAVFHPLDDNLMITHGKGHLTFWNRRKDGFFERTDIIKPFEQDGDVITADSDGFITIYSVDADGAYFVRMEYEAHNKGVSSLIMLSEGTLLSDTKLPDTFGGVRSIYPQRPGRNDGNIYVGTTKNNILEGSLQRRFNQKCETHTYQEVLRGGLERENSKFISRTKYSAQPNLKQVVFGHGRQLWGLAVHPDDEVFATAGHDKNIALWRKNKLIWVTQVSFECISLSFHPFGVALAVGSTEGHLIIINSETGVVVNTIRVCGSPLNCVLFNPSGELIAIASQNGSIYLFRVSRDGFSYKKSNKIRGSQPLMQMDWSSDSNFLQTVTAEYDLAFWDVKSLSPEKSPIAMKDVKWYTHNSTVGFLVAVKVLKELQCEFD</sequence>
<dbReference type="PANTHER" id="PTHR13720">
    <property type="entry name" value="WD-40 REPEAT PROTEIN"/>
    <property type="match status" value="1"/>
</dbReference>
<evidence type="ECO:0000256" key="4">
    <source>
        <dbReference type="SAM" id="MobiDB-lite"/>
    </source>
</evidence>
<feature type="region of interest" description="Disordered" evidence="4">
    <location>
        <begin position="24"/>
        <end position="47"/>
    </location>
</feature>
<dbReference type="GO" id="GO:0035556">
    <property type="term" value="P:intracellular signal transduction"/>
    <property type="evidence" value="ECO:0007669"/>
    <property type="project" value="InterPro"/>
</dbReference>
<dbReference type="GO" id="GO:0072686">
    <property type="term" value="C:mitotic spindle"/>
    <property type="evidence" value="ECO:0007669"/>
    <property type="project" value="TreeGrafter"/>
</dbReference>
<dbReference type="InterPro" id="IPR015943">
    <property type="entry name" value="WD40/YVTN_repeat-like_dom_sf"/>
</dbReference>
<dbReference type="Proteomes" id="UP001162156">
    <property type="component" value="Unassembled WGS sequence"/>
</dbReference>